<dbReference type="AlphaFoldDB" id="A0A8H6LWZ7"/>
<feature type="compositionally biased region" description="Polar residues" evidence="1">
    <location>
        <begin position="46"/>
        <end position="59"/>
    </location>
</feature>
<organism evidence="2 3">
    <name type="scientific">Ephemerocybe angulata</name>
    <dbReference type="NCBI Taxonomy" id="980116"/>
    <lineage>
        <taxon>Eukaryota</taxon>
        <taxon>Fungi</taxon>
        <taxon>Dikarya</taxon>
        <taxon>Basidiomycota</taxon>
        <taxon>Agaricomycotina</taxon>
        <taxon>Agaricomycetes</taxon>
        <taxon>Agaricomycetidae</taxon>
        <taxon>Agaricales</taxon>
        <taxon>Agaricineae</taxon>
        <taxon>Psathyrellaceae</taxon>
        <taxon>Ephemerocybe</taxon>
    </lineage>
</organism>
<keyword evidence="3" id="KW-1185">Reference proteome</keyword>
<sequence>MEFAREAFTKHEHLDDRERCGHRFLSTTKYRRLSKEQSADAKTHTTQESSGMASRKSSLHQVVTRPISSENCTIDVIRDVLAWFSAENLLVVRDLSQAGPQEQQNLEDAVALMYRLCEVIRALDAKEWRPVAVEMILEALGDIYRWIAVPEGGTPISDPDESRDSILTHIILCDSRIFKLSISSPRFLDLVIWTWTYGEPFQDLNNRFLLVRLVLNDENGLESLAQRFLTDPRKLKGFLSSTVWKARQANQAPTFEVGVSHIEHILEIVTLLSNSSANSDVWYTLLKLGYVQGMMHGLTSLATKEYTPASTSMHWKLLDPIHSFVYTVYIHDRRAISNLKDIYQNRDFIHLFARASTLLIPPFENDHALYAKAVLEIFAAYLVHPCVLRISPSGGSNWDPFTGVRSGEQPSKTGYILYPDLKLGVEPLSRRQDREDSVDRARTHQSL</sequence>
<evidence type="ECO:0000313" key="3">
    <source>
        <dbReference type="Proteomes" id="UP000521943"/>
    </source>
</evidence>
<proteinExistence type="predicted"/>
<comment type="caution">
    <text evidence="2">The sequence shown here is derived from an EMBL/GenBank/DDBJ whole genome shotgun (WGS) entry which is preliminary data.</text>
</comment>
<dbReference type="Proteomes" id="UP000521943">
    <property type="component" value="Unassembled WGS sequence"/>
</dbReference>
<name>A0A8H6LWZ7_9AGAR</name>
<reference evidence="2 3" key="1">
    <citation type="submission" date="2020-07" db="EMBL/GenBank/DDBJ databases">
        <title>Comparative genomics of pyrophilous fungi reveals a link between fire events and developmental genes.</title>
        <authorList>
            <consortium name="DOE Joint Genome Institute"/>
            <person name="Steindorff A.S."/>
            <person name="Carver A."/>
            <person name="Calhoun S."/>
            <person name="Stillman K."/>
            <person name="Liu H."/>
            <person name="Lipzen A."/>
            <person name="Pangilinan J."/>
            <person name="Labutti K."/>
            <person name="Bruns T.D."/>
            <person name="Grigoriev I.V."/>
        </authorList>
    </citation>
    <scope>NUCLEOTIDE SEQUENCE [LARGE SCALE GENOMIC DNA]</scope>
    <source>
        <strain evidence="2 3">CBS 144469</strain>
    </source>
</reference>
<feature type="region of interest" description="Disordered" evidence="1">
    <location>
        <begin position="31"/>
        <end position="59"/>
    </location>
</feature>
<evidence type="ECO:0000256" key="1">
    <source>
        <dbReference type="SAM" id="MobiDB-lite"/>
    </source>
</evidence>
<protein>
    <submittedName>
        <fullName evidence="2">Uncharacterized protein</fullName>
    </submittedName>
</protein>
<dbReference type="EMBL" id="JACGCI010000085">
    <property type="protein sequence ID" value="KAF6747078.1"/>
    <property type="molecule type" value="Genomic_DNA"/>
</dbReference>
<evidence type="ECO:0000313" key="2">
    <source>
        <dbReference type="EMBL" id="KAF6747078.1"/>
    </source>
</evidence>
<feature type="compositionally biased region" description="Basic and acidic residues" evidence="1">
    <location>
        <begin position="33"/>
        <end position="45"/>
    </location>
</feature>
<gene>
    <name evidence="2" type="ORF">DFP72DRAFT_854761</name>
</gene>
<accession>A0A8H6LWZ7</accession>